<evidence type="ECO:0000256" key="1">
    <source>
        <dbReference type="SAM" id="Phobius"/>
    </source>
</evidence>
<dbReference type="Proteomes" id="UP000001304">
    <property type="component" value="Chromosome"/>
</dbReference>
<dbReference type="BioCyc" id="IAGG583356:GHAH-57-MONOMER"/>
<dbReference type="EMBL" id="CP002098">
    <property type="protein sequence ID" value="ADM26905.1"/>
    <property type="molecule type" value="Genomic_DNA"/>
</dbReference>
<sequence length="55" mass="6181">MEAILIIMVIAMVGTLLVIISIAECIVHNHYGVGREMDSFIDIAKIYKLCIILLY</sequence>
<keyword evidence="1" id="KW-1133">Transmembrane helix</keyword>
<keyword evidence="1" id="KW-0472">Membrane</keyword>
<reference evidence="2 3" key="1">
    <citation type="journal article" date="2010" name="Stand. Genomic Sci.">
        <title>Complete genome sequence of Ignisphaera aggregans type strain (AQ1.S1).</title>
        <authorList>
            <person name="Goker M."/>
            <person name="Held B."/>
            <person name="Lapidus A."/>
            <person name="Nolan M."/>
            <person name="Spring S."/>
            <person name="Yasawong M."/>
            <person name="Lucas S."/>
            <person name="Glavina Del Rio T."/>
            <person name="Tice H."/>
            <person name="Cheng J.F."/>
            <person name="Goodwin L."/>
            <person name="Tapia R."/>
            <person name="Pitluck S."/>
            <person name="Liolios K."/>
            <person name="Ivanova N."/>
            <person name="Mavromatis K."/>
            <person name="Mikhailova N."/>
            <person name="Pati A."/>
            <person name="Chen A."/>
            <person name="Palaniappan K."/>
            <person name="Brambilla E."/>
            <person name="Land M."/>
            <person name="Hauser L."/>
            <person name="Chang Y.J."/>
            <person name="Jeffries C.D."/>
            <person name="Brettin T."/>
            <person name="Detter J.C."/>
            <person name="Han C."/>
            <person name="Rohde M."/>
            <person name="Sikorski J."/>
            <person name="Woyke T."/>
            <person name="Bristow J."/>
            <person name="Eisen J.A."/>
            <person name="Markowitz V."/>
            <person name="Hugenholtz P."/>
            <person name="Kyrpides N.C."/>
            <person name="Klenk H.P."/>
        </authorList>
    </citation>
    <scope>NUCLEOTIDE SEQUENCE [LARGE SCALE GENOMIC DNA]</scope>
    <source>
        <strain evidence="3">DSM 17230 / JCM 13409 / AQ1.S1</strain>
    </source>
</reference>
<organism evidence="2 3">
    <name type="scientific">Ignisphaera aggregans (strain DSM 17230 / JCM 13409 / AQ1.S1)</name>
    <dbReference type="NCBI Taxonomy" id="583356"/>
    <lineage>
        <taxon>Archaea</taxon>
        <taxon>Thermoproteota</taxon>
        <taxon>Thermoprotei</taxon>
        <taxon>Desulfurococcales</taxon>
        <taxon>Desulfurococcaceae</taxon>
        <taxon>Ignisphaera</taxon>
    </lineage>
</organism>
<keyword evidence="1" id="KW-0812">Transmembrane</keyword>
<accession>E0SPG2</accession>
<proteinExistence type="predicted"/>
<evidence type="ECO:0000313" key="2">
    <source>
        <dbReference type="EMBL" id="ADM26905.1"/>
    </source>
</evidence>
<dbReference type="AlphaFoldDB" id="E0SPG2"/>
<dbReference type="HOGENOM" id="CLU_3020948_0_0_2"/>
<keyword evidence="3" id="KW-1185">Reference proteome</keyword>
<gene>
    <name evidence="2" type="ordered locus">Igag_0052</name>
</gene>
<protein>
    <submittedName>
        <fullName evidence="2">Uncharacterized protein</fullName>
    </submittedName>
</protein>
<feature type="transmembrane region" description="Helical" evidence="1">
    <location>
        <begin position="6"/>
        <end position="27"/>
    </location>
</feature>
<evidence type="ECO:0000313" key="3">
    <source>
        <dbReference type="Proteomes" id="UP000001304"/>
    </source>
</evidence>
<name>E0SPG2_IGNAA</name>
<dbReference type="KEGG" id="iag:Igag_0052"/>